<dbReference type="PIRSF" id="PIRSF000124">
    <property type="entry name" value="UDPglc_GDPman_dh"/>
    <property type="match status" value="1"/>
</dbReference>
<dbReference type="GO" id="GO:0016628">
    <property type="term" value="F:oxidoreductase activity, acting on the CH-CH group of donors, NAD or NADP as acceptor"/>
    <property type="evidence" value="ECO:0007669"/>
    <property type="project" value="InterPro"/>
</dbReference>
<comment type="similarity">
    <text evidence="3">Belongs to the UDP-glucose/GDP-mannose dehydrogenase family.</text>
</comment>
<dbReference type="RefSeq" id="WP_184617008.1">
    <property type="nucleotide sequence ID" value="NZ_BOOS01000018.1"/>
</dbReference>
<dbReference type="Pfam" id="PF03721">
    <property type="entry name" value="UDPG_MGDP_dh_N"/>
    <property type="match status" value="1"/>
</dbReference>
<dbReference type="InterPro" id="IPR008927">
    <property type="entry name" value="6-PGluconate_DH-like_C_sf"/>
</dbReference>
<dbReference type="EMBL" id="JACHBR010000002">
    <property type="protein sequence ID" value="MBB5630580.1"/>
    <property type="molecule type" value="Genomic_DNA"/>
</dbReference>
<dbReference type="GO" id="GO:0000271">
    <property type="term" value="P:polysaccharide biosynthetic process"/>
    <property type="evidence" value="ECO:0007669"/>
    <property type="project" value="InterPro"/>
</dbReference>
<dbReference type="AlphaFoldDB" id="A0A7W9DUN5"/>
<dbReference type="SMART" id="SM00984">
    <property type="entry name" value="UDPG_MGDP_dh_C"/>
    <property type="match status" value="1"/>
</dbReference>
<dbReference type="InterPro" id="IPR001732">
    <property type="entry name" value="UDP-Glc/GDP-Man_DH_N"/>
</dbReference>
<sequence>MGDKLVVVGQGYVGLPLAMRAVEAGFDVVGIDVDAWRVKRLDAAESYIEDVGDDVLAEARRSGRYLPTIDYADAEGFDVCVITVPTPLREGVPDLRHITEAGRSIAPYVRPGATVVLESTTYPGTTDEHLRAVLEEGSELRTPEDFSLGYSPERIDPGNTRWRLENTPKVVSGVDAESLRKVRAFYERVVEHAVPVSSTRVAELCKLLENTFRHVNVALVNELSIFAAQLGIDVWEAIDAASTKPFGYMRFTPGPGVGGHCLPIDPSYLSWKVKHSLGHNFRFVELANDINDHMPDYVVHRLALALNRQGKPVLGSRVLALGLAYKKNTGDIRESPAIEVVKELLKLGAEVRVADPHVDVHPLPGGLVLVEATAWELAQADVVVVLTDHDRFDYELVERASGFVFDARNRCRGPNVERL</sequence>
<dbReference type="GO" id="GO:0016616">
    <property type="term" value="F:oxidoreductase activity, acting on the CH-OH group of donors, NAD or NADP as acceptor"/>
    <property type="evidence" value="ECO:0007669"/>
    <property type="project" value="InterPro"/>
</dbReference>
<keyword evidence="6" id="KW-1185">Reference proteome</keyword>
<gene>
    <name evidence="5" type="ORF">BJ981_006344</name>
</gene>
<evidence type="ECO:0000259" key="4">
    <source>
        <dbReference type="SMART" id="SM00984"/>
    </source>
</evidence>
<dbReference type="SUPFAM" id="SSF48179">
    <property type="entry name" value="6-phosphogluconate dehydrogenase C-terminal domain-like"/>
    <property type="match status" value="1"/>
</dbReference>
<comment type="caution">
    <text evidence="5">The sequence shown here is derived from an EMBL/GenBank/DDBJ whole genome shotgun (WGS) entry which is preliminary data.</text>
</comment>
<accession>A0A7W9DUN5</accession>
<protein>
    <submittedName>
        <fullName evidence="5">Nucleotide sugar dehydrogenase</fullName>
    </submittedName>
</protein>
<dbReference type="InterPro" id="IPR036220">
    <property type="entry name" value="UDP-Glc/GDP-Man_DH_C_sf"/>
</dbReference>
<dbReference type="Pfam" id="PF00984">
    <property type="entry name" value="UDPG_MGDP_dh"/>
    <property type="match status" value="1"/>
</dbReference>
<proteinExistence type="inferred from homology"/>
<dbReference type="Pfam" id="PF03720">
    <property type="entry name" value="UDPG_MGDP_dh_C"/>
    <property type="match status" value="1"/>
</dbReference>
<name>A0A7W9DUN5_9ACTN</name>
<dbReference type="NCBIfam" id="TIGR03026">
    <property type="entry name" value="NDP-sugDHase"/>
    <property type="match status" value="1"/>
</dbReference>
<dbReference type="SUPFAM" id="SSF52413">
    <property type="entry name" value="UDP-glucose/GDP-mannose dehydrogenase C-terminal domain"/>
    <property type="match status" value="1"/>
</dbReference>
<keyword evidence="1" id="KW-0560">Oxidoreductase</keyword>
<evidence type="ECO:0000256" key="2">
    <source>
        <dbReference type="ARBA" id="ARBA00023027"/>
    </source>
</evidence>
<evidence type="ECO:0000256" key="3">
    <source>
        <dbReference type="PIRNR" id="PIRNR000124"/>
    </source>
</evidence>
<keyword evidence="2" id="KW-0520">NAD</keyword>
<evidence type="ECO:0000313" key="6">
    <source>
        <dbReference type="Proteomes" id="UP000588112"/>
    </source>
</evidence>
<dbReference type="Proteomes" id="UP000588112">
    <property type="component" value="Unassembled WGS sequence"/>
</dbReference>
<dbReference type="PANTHER" id="PTHR43491:SF1">
    <property type="entry name" value="UDP-N-ACETYL-D-MANNOSAMINE DEHYDROGENASE"/>
    <property type="match status" value="1"/>
</dbReference>
<dbReference type="InterPro" id="IPR017476">
    <property type="entry name" value="UDP-Glc/GDP-Man"/>
</dbReference>
<dbReference type="Gene3D" id="3.40.50.720">
    <property type="entry name" value="NAD(P)-binding Rossmann-like Domain"/>
    <property type="match status" value="2"/>
</dbReference>
<dbReference type="InterPro" id="IPR014027">
    <property type="entry name" value="UDP-Glc/GDP-Man_DH_C"/>
</dbReference>
<reference evidence="5 6" key="1">
    <citation type="submission" date="2020-08" db="EMBL/GenBank/DDBJ databases">
        <title>Sequencing the genomes of 1000 actinobacteria strains.</title>
        <authorList>
            <person name="Klenk H.-P."/>
        </authorList>
    </citation>
    <scope>NUCLEOTIDE SEQUENCE [LARGE SCALE GENOMIC DNA]</scope>
    <source>
        <strain evidence="5 6">DSM 45790</strain>
    </source>
</reference>
<dbReference type="PIRSF" id="PIRSF500136">
    <property type="entry name" value="UDP_ManNAc_DH"/>
    <property type="match status" value="1"/>
</dbReference>
<dbReference type="PANTHER" id="PTHR43491">
    <property type="entry name" value="UDP-N-ACETYL-D-MANNOSAMINE DEHYDROGENASE"/>
    <property type="match status" value="1"/>
</dbReference>
<evidence type="ECO:0000256" key="1">
    <source>
        <dbReference type="ARBA" id="ARBA00023002"/>
    </source>
</evidence>
<organism evidence="5 6">
    <name type="scientific">Sphaerisporangium krabiense</name>
    <dbReference type="NCBI Taxonomy" id="763782"/>
    <lineage>
        <taxon>Bacteria</taxon>
        <taxon>Bacillati</taxon>
        <taxon>Actinomycetota</taxon>
        <taxon>Actinomycetes</taxon>
        <taxon>Streptosporangiales</taxon>
        <taxon>Streptosporangiaceae</taxon>
        <taxon>Sphaerisporangium</taxon>
    </lineage>
</organism>
<dbReference type="GO" id="GO:0051287">
    <property type="term" value="F:NAD binding"/>
    <property type="evidence" value="ECO:0007669"/>
    <property type="project" value="InterPro"/>
</dbReference>
<feature type="domain" description="UDP-glucose/GDP-mannose dehydrogenase C-terminal" evidence="4">
    <location>
        <begin position="319"/>
        <end position="413"/>
    </location>
</feature>
<dbReference type="SUPFAM" id="SSF51735">
    <property type="entry name" value="NAD(P)-binding Rossmann-fold domains"/>
    <property type="match status" value="1"/>
</dbReference>
<dbReference type="InterPro" id="IPR028359">
    <property type="entry name" value="UDP_ManNAc/GlcNAc_DH"/>
</dbReference>
<dbReference type="InterPro" id="IPR036291">
    <property type="entry name" value="NAD(P)-bd_dom_sf"/>
</dbReference>
<dbReference type="InterPro" id="IPR014026">
    <property type="entry name" value="UDP-Glc/GDP-Man_DH_dimer"/>
</dbReference>
<evidence type="ECO:0000313" key="5">
    <source>
        <dbReference type="EMBL" id="MBB5630580.1"/>
    </source>
</evidence>